<evidence type="ECO:0000256" key="2">
    <source>
        <dbReference type="ARBA" id="ARBA00022692"/>
    </source>
</evidence>
<evidence type="ECO:0000313" key="8">
    <source>
        <dbReference type="Proteomes" id="UP000218238"/>
    </source>
</evidence>
<gene>
    <name evidence="7" type="ORF">CK510_05030</name>
</gene>
<keyword evidence="2 5" id="KW-0812">Transmembrane</keyword>
<feature type="domain" description="TM2" evidence="6">
    <location>
        <begin position="113"/>
        <end position="161"/>
    </location>
</feature>
<accession>A0A2A2TN13</accession>
<keyword evidence="3 5" id="KW-1133">Transmembrane helix</keyword>
<evidence type="ECO:0000256" key="5">
    <source>
        <dbReference type="SAM" id="Phobius"/>
    </source>
</evidence>
<feature type="transmembrane region" description="Helical" evidence="5">
    <location>
        <begin position="141"/>
        <end position="171"/>
    </location>
</feature>
<evidence type="ECO:0000256" key="1">
    <source>
        <dbReference type="ARBA" id="ARBA00004141"/>
    </source>
</evidence>
<comment type="caution">
    <text evidence="7">The sequence shown here is derived from an EMBL/GenBank/DDBJ whole genome shotgun (WGS) entry which is preliminary data.</text>
</comment>
<dbReference type="Pfam" id="PF05154">
    <property type="entry name" value="TM2"/>
    <property type="match status" value="1"/>
</dbReference>
<dbReference type="AlphaFoldDB" id="A0A2A2TN13"/>
<keyword evidence="8" id="KW-1185">Reference proteome</keyword>
<organism evidence="7 8">
    <name type="scientific">Brunnivagina elsteri CCALA 953</name>
    <dbReference type="NCBI Taxonomy" id="987040"/>
    <lineage>
        <taxon>Bacteria</taxon>
        <taxon>Bacillati</taxon>
        <taxon>Cyanobacteriota</taxon>
        <taxon>Cyanophyceae</taxon>
        <taxon>Nostocales</taxon>
        <taxon>Calotrichaceae</taxon>
        <taxon>Brunnivagina</taxon>
    </lineage>
</organism>
<protein>
    <recommendedName>
        <fullName evidence="6">TM2 domain-containing protein</fullName>
    </recommendedName>
</protein>
<sequence length="190" mass="21304">MASEFPHVEKSFIHGLYEFDVVLSALWLKAGELTDELHDILNNHIDLETLDLKQKNISPQLSTSYQELENYSIPKQTTSSPEVGKNLPIVQDSSKNKKITFSSESESLYIANQKRVYAGFCAIFLGVFGIHKFILGYNKEGIIMLCVTLFSGGSLASIVGIVGIVEGIIYLTKSEKEFLKIYINSKKAWF</sequence>
<dbReference type="InterPro" id="IPR007829">
    <property type="entry name" value="TM2"/>
</dbReference>
<reference evidence="7 8" key="1">
    <citation type="submission" date="2017-08" db="EMBL/GenBank/DDBJ databases">
        <title>Draft genome sequence of filamentous cyanobacterium Calothrix elsteri CCALA 953.</title>
        <authorList>
            <person name="Gagunashvili A.N."/>
            <person name="Elster J."/>
            <person name="Andresson O.S."/>
        </authorList>
    </citation>
    <scope>NUCLEOTIDE SEQUENCE [LARGE SCALE GENOMIC DNA]</scope>
    <source>
        <strain evidence="7 8">CCALA 953</strain>
    </source>
</reference>
<keyword evidence="4 5" id="KW-0472">Membrane</keyword>
<proteinExistence type="predicted"/>
<dbReference type="Proteomes" id="UP000218238">
    <property type="component" value="Unassembled WGS sequence"/>
</dbReference>
<comment type="subcellular location">
    <subcellularLocation>
        <location evidence="1">Membrane</location>
        <topology evidence="1">Multi-pass membrane protein</topology>
    </subcellularLocation>
</comment>
<name>A0A2A2TN13_9CYAN</name>
<dbReference type="OrthoDB" id="9816361at2"/>
<evidence type="ECO:0000313" key="7">
    <source>
        <dbReference type="EMBL" id="PAX59840.1"/>
    </source>
</evidence>
<feature type="transmembrane region" description="Helical" evidence="5">
    <location>
        <begin position="116"/>
        <end position="135"/>
    </location>
</feature>
<evidence type="ECO:0000256" key="4">
    <source>
        <dbReference type="ARBA" id="ARBA00023136"/>
    </source>
</evidence>
<evidence type="ECO:0000256" key="3">
    <source>
        <dbReference type="ARBA" id="ARBA00022989"/>
    </source>
</evidence>
<dbReference type="EMBL" id="NTFS01000034">
    <property type="protein sequence ID" value="PAX59840.1"/>
    <property type="molecule type" value="Genomic_DNA"/>
</dbReference>
<evidence type="ECO:0000259" key="6">
    <source>
        <dbReference type="Pfam" id="PF05154"/>
    </source>
</evidence>
<dbReference type="GO" id="GO:0016020">
    <property type="term" value="C:membrane"/>
    <property type="evidence" value="ECO:0007669"/>
    <property type="project" value="UniProtKB-SubCell"/>
</dbReference>